<dbReference type="PANTHER" id="PTHR30429:SF0">
    <property type="entry name" value="METHIONINE-BINDING LIPOPROTEIN METQ"/>
    <property type="match status" value="1"/>
</dbReference>
<comment type="subcellular location">
    <subcellularLocation>
        <location evidence="1">Membrane</location>
        <topology evidence="1">Lipid-anchor</topology>
    </subcellularLocation>
</comment>
<dbReference type="Pfam" id="PF03180">
    <property type="entry name" value="Lipoprotein_9"/>
    <property type="match status" value="1"/>
</dbReference>
<evidence type="ECO:0000256" key="2">
    <source>
        <dbReference type="ARBA" id="ARBA00022729"/>
    </source>
</evidence>
<dbReference type="OrthoDB" id="9812878at2"/>
<dbReference type="EMBL" id="CP016895">
    <property type="protein sequence ID" value="AOA58154.1"/>
    <property type="molecule type" value="Genomic_DNA"/>
</dbReference>
<gene>
    <name evidence="8" type="ORF">BFG52_07155</name>
</gene>
<dbReference type="AlphaFoldDB" id="A0A1B2LYY3"/>
<dbReference type="PIRSF" id="PIRSF002854">
    <property type="entry name" value="MetQ"/>
    <property type="match status" value="1"/>
</dbReference>
<reference evidence="9" key="1">
    <citation type="submission" date="2016-08" db="EMBL/GenBank/DDBJ databases">
        <authorList>
            <person name="Liu S."/>
        </authorList>
    </citation>
    <scope>NUCLEOTIDE SEQUENCE [LARGE SCALE GENOMIC DNA]</scope>
    <source>
        <strain evidence="9">BRTC-1</strain>
    </source>
</reference>
<dbReference type="InterPro" id="IPR004872">
    <property type="entry name" value="Lipoprotein_NlpA"/>
</dbReference>
<dbReference type="KEGG" id="ala:BFG52_07155"/>
<protein>
    <recommendedName>
        <fullName evidence="6">Lipoprotein</fullName>
    </recommendedName>
</protein>
<accession>A0A1B2LYY3</accession>
<evidence type="ECO:0000256" key="4">
    <source>
        <dbReference type="ARBA" id="ARBA00023139"/>
    </source>
</evidence>
<evidence type="ECO:0000256" key="6">
    <source>
        <dbReference type="PIRNR" id="PIRNR002854"/>
    </source>
</evidence>
<feature type="signal peptide" evidence="7">
    <location>
        <begin position="1"/>
        <end position="22"/>
    </location>
</feature>
<proteinExistence type="inferred from homology"/>
<dbReference type="STRING" id="1789224.BFG52_07155"/>
<organism evidence="8 9">
    <name type="scientific">Acinetobacter larvae</name>
    <dbReference type="NCBI Taxonomy" id="1789224"/>
    <lineage>
        <taxon>Bacteria</taxon>
        <taxon>Pseudomonadati</taxon>
        <taxon>Pseudomonadota</taxon>
        <taxon>Gammaproteobacteria</taxon>
        <taxon>Moraxellales</taxon>
        <taxon>Moraxellaceae</taxon>
        <taxon>Acinetobacter</taxon>
    </lineage>
</organism>
<evidence type="ECO:0000256" key="1">
    <source>
        <dbReference type="ARBA" id="ARBA00004635"/>
    </source>
</evidence>
<keyword evidence="4" id="KW-0564">Palmitate</keyword>
<evidence type="ECO:0000256" key="3">
    <source>
        <dbReference type="ARBA" id="ARBA00023136"/>
    </source>
</evidence>
<evidence type="ECO:0000256" key="7">
    <source>
        <dbReference type="SAM" id="SignalP"/>
    </source>
</evidence>
<evidence type="ECO:0000313" key="8">
    <source>
        <dbReference type="EMBL" id="AOA58154.1"/>
    </source>
</evidence>
<dbReference type="SUPFAM" id="SSF53850">
    <property type="entry name" value="Periplasmic binding protein-like II"/>
    <property type="match status" value="1"/>
</dbReference>
<keyword evidence="2 7" id="KW-0732">Signal</keyword>
<evidence type="ECO:0000256" key="5">
    <source>
        <dbReference type="ARBA" id="ARBA00023288"/>
    </source>
</evidence>
<dbReference type="GO" id="GO:0016020">
    <property type="term" value="C:membrane"/>
    <property type="evidence" value="ECO:0007669"/>
    <property type="project" value="UniProtKB-SubCell"/>
</dbReference>
<dbReference type="PANTHER" id="PTHR30429">
    <property type="entry name" value="D-METHIONINE-BINDING LIPOPROTEIN METQ"/>
    <property type="match status" value="1"/>
</dbReference>
<dbReference type="Proteomes" id="UP000093391">
    <property type="component" value="Chromosome"/>
</dbReference>
<name>A0A1B2LYY3_9GAMM</name>
<sequence length="270" mass="30072">MKLFKKTSLLIGTTLFSAALWANQTVTIGASATPHAVILEHIKPELAKQGIDLKIKVYADYVQPNTQLVAKKLDANYFQYRPFLNDFNAKNKANLVPVVAVHTEPFLLYSVKINHLNQLKDGATVAIPSDPVNGGRGLLLLAKLKLITLKAPFKQLALPTDKLPSVRDIASNPKHLKIKELDSAMLPRILSQVDIAALNSNYVLESKLDIKKSLYIENGQDGKNIWAEYLVVRSGDQNRPEIQKIAKALNSDATRQFIQQRFKGEIYSAF</sequence>
<keyword evidence="9" id="KW-1185">Reference proteome</keyword>
<feature type="chain" id="PRO_5008539881" description="Lipoprotein" evidence="7">
    <location>
        <begin position="23"/>
        <end position="270"/>
    </location>
</feature>
<keyword evidence="5 6" id="KW-0449">Lipoprotein</keyword>
<evidence type="ECO:0000313" key="9">
    <source>
        <dbReference type="Proteomes" id="UP000093391"/>
    </source>
</evidence>
<dbReference type="RefSeq" id="WP_067554043.1">
    <property type="nucleotide sequence ID" value="NZ_CP016895.1"/>
</dbReference>
<comment type="similarity">
    <text evidence="6">Belongs to the nlpA lipoprotein family.</text>
</comment>
<keyword evidence="3" id="KW-0472">Membrane</keyword>
<dbReference type="Gene3D" id="3.40.190.10">
    <property type="entry name" value="Periplasmic binding protein-like II"/>
    <property type="match status" value="2"/>
</dbReference>